<dbReference type="InterPro" id="IPR029063">
    <property type="entry name" value="SAM-dependent_MTases_sf"/>
</dbReference>
<evidence type="ECO:0000313" key="4">
    <source>
        <dbReference type="Proteomes" id="UP000198771"/>
    </source>
</evidence>
<dbReference type="PANTHER" id="PTHR43464">
    <property type="entry name" value="METHYLTRANSFERASE"/>
    <property type="match status" value="1"/>
</dbReference>
<dbReference type="AlphaFoldDB" id="A0A1G6BBP8"/>
<dbReference type="PANTHER" id="PTHR43464:SF94">
    <property type="entry name" value="MALONYL-[ACYL-CARRIER PROTEIN] O-METHYLTRANSFERASE"/>
    <property type="match status" value="1"/>
</dbReference>
<keyword evidence="3" id="KW-0808">Transferase</keyword>
<dbReference type="OrthoDB" id="9782767at2"/>
<proteinExistence type="predicted"/>
<keyword evidence="4" id="KW-1185">Reference proteome</keyword>
<dbReference type="GO" id="GO:0032259">
    <property type="term" value="P:methylation"/>
    <property type="evidence" value="ECO:0007669"/>
    <property type="project" value="UniProtKB-KW"/>
</dbReference>
<sequence>MAPWTRRQQKLLEVGCGPGRFLQFFWESGFDVTGLDASPAMLELARERLEHRADLHLGQAEHLPFRDKEFDVVALLTLLEFCSDPDQVISEALRVARKAILVTFLNRHSLYAVARRSSLRSGKKGFLDKARWFSWWQINSLIWKQAGSRPMHSRSVLIGPQRTWSAKSGWRKLNCRLWPPYLGAYAGVRCDLVGDTPLTPIMAWKEKAKLRPMEQPASSGANRSKPDNHQLL</sequence>
<dbReference type="InterPro" id="IPR013216">
    <property type="entry name" value="Methyltransf_11"/>
</dbReference>
<dbReference type="STRING" id="617002.SAMN05660653_00867"/>
<dbReference type="SUPFAM" id="SSF53335">
    <property type="entry name" value="S-adenosyl-L-methionine-dependent methyltransferases"/>
    <property type="match status" value="1"/>
</dbReference>
<gene>
    <name evidence="3" type="ORF">SAMN05660653_00867</name>
</gene>
<dbReference type="Gene3D" id="3.40.50.150">
    <property type="entry name" value="Vaccinia Virus protein VP39"/>
    <property type="match status" value="1"/>
</dbReference>
<dbReference type="Proteomes" id="UP000198771">
    <property type="component" value="Unassembled WGS sequence"/>
</dbReference>
<evidence type="ECO:0000256" key="1">
    <source>
        <dbReference type="SAM" id="MobiDB-lite"/>
    </source>
</evidence>
<feature type="domain" description="Methyltransferase type 11" evidence="2">
    <location>
        <begin position="12"/>
        <end position="98"/>
    </location>
</feature>
<dbReference type="RefSeq" id="WP_092117622.1">
    <property type="nucleotide sequence ID" value="NZ_FMXO01000004.1"/>
</dbReference>
<dbReference type="EMBL" id="FMXO01000004">
    <property type="protein sequence ID" value="SDB18010.1"/>
    <property type="molecule type" value="Genomic_DNA"/>
</dbReference>
<feature type="region of interest" description="Disordered" evidence="1">
    <location>
        <begin position="212"/>
        <end position="232"/>
    </location>
</feature>
<protein>
    <submittedName>
        <fullName evidence="3">Methyltransferase domain-containing protein</fullName>
    </submittedName>
</protein>
<accession>A0A1G6BBP8</accession>
<evidence type="ECO:0000259" key="2">
    <source>
        <dbReference type="Pfam" id="PF08241"/>
    </source>
</evidence>
<dbReference type="Pfam" id="PF08241">
    <property type="entry name" value="Methyltransf_11"/>
    <property type="match status" value="1"/>
</dbReference>
<organism evidence="3 4">
    <name type="scientific">Desulfonatronum thiosulfatophilum</name>
    <dbReference type="NCBI Taxonomy" id="617002"/>
    <lineage>
        <taxon>Bacteria</taxon>
        <taxon>Pseudomonadati</taxon>
        <taxon>Thermodesulfobacteriota</taxon>
        <taxon>Desulfovibrionia</taxon>
        <taxon>Desulfovibrionales</taxon>
        <taxon>Desulfonatronaceae</taxon>
        <taxon>Desulfonatronum</taxon>
    </lineage>
</organism>
<evidence type="ECO:0000313" key="3">
    <source>
        <dbReference type="EMBL" id="SDB18010.1"/>
    </source>
</evidence>
<name>A0A1G6BBP8_9BACT</name>
<dbReference type="GO" id="GO:0008757">
    <property type="term" value="F:S-adenosylmethionine-dependent methyltransferase activity"/>
    <property type="evidence" value="ECO:0007669"/>
    <property type="project" value="InterPro"/>
</dbReference>
<keyword evidence="3" id="KW-0489">Methyltransferase</keyword>
<dbReference type="CDD" id="cd02440">
    <property type="entry name" value="AdoMet_MTases"/>
    <property type="match status" value="1"/>
</dbReference>
<reference evidence="3 4" key="1">
    <citation type="submission" date="2016-10" db="EMBL/GenBank/DDBJ databases">
        <authorList>
            <person name="de Groot N.N."/>
        </authorList>
    </citation>
    <scope>NUCLEOTIDE SEQUENCE [LARGE SCALE GENOMIC DNA]</scope>
    <source>
        <strain evidence="3 4">ASO4-2</strain>
    </source>
</reference>